<keyword evidence="2" id="KW-0472">Membrane</keyword>
<keyword evidence="2" id="KW-0812">Transmembrane</keyword>
<dbReference type="EMBL" id="ML210353">
    <property type="protein sequence ID" value="TFK19217.1"/>
    <property type="molecule type" value="Genomic_DNA"/>
</dbReference>
<proteinExistence type="predicted"/>
<dbReference type="AlphaFoldDB" id="A0A5C3KH74"/>
<feature type="compositionally biased region" description="Basic and acidic residues" evidence="1">
    <location>
        <begin position="477"/>
        <end position="487"/>
    </location>
</feature>
<feature type="compositionally biased region" description="Low complexity" evidence="1">
    <location>
        <begin position="437"/>
        <end position="453"/>
    </location>
</feature>
<gene>
    <name evidence="3" type="ORF">FA15DRAFT_709177</name>
</gene>
<evidence type="ECO:0000256" key="2">
    <source>
        <dbReference type="SAM" id="Phobius"/>
    </source>
</evidence>
<sequence>MDIIHLLRAPDSVDYIGGPRLYRDSNNRPTPNGAYQLQHIALHGSHQGRGLSREGRAYQASAHRIVDGSGTTNTYRGGTEYPAEQNAGIHSSTRGASDFYDPAREISSRAGQLIANTVVHGSRNNSVLDRSSMGLELPGTTLAHCKMSREFARQGRVGNLHPADWTDALRLRGDTYARQATPRYNNVSISEKGVPAYNPKRREMQALEAPPHAQNVTAPVPHARPSWIKCNWVMSYVNNRYGSQIPVICHRVLYLDSRLSLDTTIANHLIHEHGHRADKTEAEHYITIGAIVGVLVVGLILIAVWLTCRRRHKWLNAHSSLPPPATVANMHQFINGNALPSYQQHRRGQLVNPTDAEPLILNSNAIELRPMDTSPSNAQGVLNSVAAVRQALQEIEALVSASPPGGYHPESSEHARLNDLRMSIVKIMISDAGSAESPDSSPVVVNDNVDPSSGEPPTRKPTLPPSYNIVAEASGTHSDRNESKSAV</sequence>
<evidence type="ECO:0000313" key="4">
    <source>
        <dbReference type="Proteomes" id="UP000307440"/>
    </source>
</evidence>
<evidence type="ECO:0000313" key="3">
    <source>
        <dbReference type="EMBL" id="TFK19217.1"/>
    </source>
</evidence>
<keyword evidence="4" id="KW-1185">Reference proteome</keyword>
<feature type="transmembrane region" description="Helical" evidence="2">
    <location>
        <begin position="285"/>
        <end position="306"/>
    </location>
</feature>
<accession>A0A5C3KH74</accession>
<protein>
    <submittedName>
        <fullName evidence="3">Uncharacterized protein</fullName>
    </submittedName>
</protein>
<organism evidence="3 4">
    <name type="scientific">Coprinopsis marcescibilis</name>
    <name type="common">Agaric fungus</name>
    <name type="synonym">Psathyrella marcescibilis</name>
    <dbReference type="NCBI Taxonomy" id="230819"/>
    <lineage>
        <taxon>Eukaryota</taxon>
        <taxon>Fungi</taxon>
        <taxon>Dikarya</taxon>
        <taxon>Basidiomycota</taxon>
        <taxon>Agaricomycotina</taxon>
        <taxon>Agaricomycetes</taxon>
        <taxon>Agaricomycetidae</taxon>
        <taxon>Agaricales</taxon>
        <taxon>Agaricineae</taxon>
        <taxon>Psathyrellaceae</taxon>
        <taxon>Coprinopsis</taxon>
    </lineage>
</organism>
<feature type="region of interest" description="Disordered" evidence="1">
    <location>
        <begin position="432"/>
        <end position="487"/>
    </location>
</feature>
<name>A0A5C3KH74_COPMA</name>
<evidence type="ECO:0000256" key="1">
    <source>
        <dbReference type="SAM" id="MobiDB-lite"/>
    </source>
</evidence>
<dbReference type="Proteomes" id="UP000307440">
    <property type="component" value="Unassembled WGS sequence"/>
</dbReference>
<keyword evidence="2" id="KW-1133">Transmembrane helix</keyword>
<reference evidence="3 4" key="1">
    <citation type="journal article" date="2019" name="Nat. Ecol. Evol.">
        <title>Megaphylogeny resolves global patterns of mushroom evolution.</title>
        <authorList>
            <person name="Varga T."/>
            <person name="Krizsan K."/>
            <person name="Foldi C."/>
            <person name="Dima B."/>
            <person name="Sanchez-Garcia M."/>
            <person name="Sanchez-Ramirez S."/>
            <person name="Szollosi G.J."/>
            <person name="Szarkandi J.G."/>
            <person name="Papp V."/>
            <person name="Albert L."/>
            <person name="Andreopoulos W."/>
            <person name="Angelini C."/>
            <person name="Antonin V."/>
            <person name="Barry K.W."/>
            <person name="Bougher N.L."/>
            <person name="Buchanan P."/>
            <person name="Buyck B."/>
            <person name="Bense V."/>
            <person name="Catcheside P."/>
            <person name="Chovatia M."/>
            <person name="Cooper J."/>
            <person name="Damon W."/>
            <person name="Desjardin D."/>
            <person name="Finy P."/>
            <person name="Geml J."/>
            <person name="Haridas S."/>
            <person name="Hughes K."/>
            <person name="Justo A."/>
            <person name="Karasinski D."/>
            <person name="Kautmanova I."/>
            <person name="Kiss B."/>
            <person name="Kocsube S."/>
            <person name="Kotiranta H."/>
            <person name="LaButti K.M."/>
            <person name="Lechner B.E."/>
            <person name="Liimatainen K."/>
            <person name="Lipzen A."/>
            <person name="Lukacs Z."/>
            <person name="Mihaltcheva S."/>
            <person name="Morgado L.N."/>
            <person name="Niskanen T."/>
            <person name="Noordeloos M.E."/>
            <person name="Ohm R.A."/>
            <person name="Ortiz-Santana B."/>
            <person name="Ovrebo C."/>
            <person name="Racz N."/>
            <person name="Riley R."/>
            <person name="Savchenko A."/>
            <person name="Shiryaev A."/>
            <person name="Soop K."/>
            <person name="Spirin V."/>
            <person name="Szebenyi C."/>
            <person name="Tomsovsky M."/>
            <person name="Tulloss R.E."/>
            <person name="Uehling J."/>
            <person name="Grigoriev I.V."/>
            <person name="Vagvolgyi C."/>
            <person name="Papp T."/>
            <person name="Martin F.M."/>
            <person name="Miettinen O."/>
            <person name="Hibbett D.S."/>
            <person name="Nagy L.G."/>
        </authorList>
    </citation>
    <scope>NUCLEOTIDE SEQUENCE [LARGE SCALE GENOMIC DNA]</scope>
    <source>
        <strain evidence="3 4">CBS 121175</strain>
    </source>
</reference>